<dbReference type="Proteomes" id="UP000182486">
    <property type="component" value="Unassembled WGS sequence"/>
</dbReference>
<sequence length="160" mass="17202">MTAHRSLDKDALRSLLSGLRDTSWSWREADVPALAAGLGWHLGEVVTGTGAVADPGHGLGRKAVRFAFDDGQVRRITMRITSIIDEDDQTDQAFLREVCQQAAALGAEVLGEPTTGPAGGGQVRWRGEQATLVLQVPAVAVTLVWSTNAFQDHWDALSQE</sequence>
<dbReference type="EMBL" id="MEIA01000011">
    <property type="protein sequence ID" value="OJF15815.1"/>
    <property type="molecule type" value="Genomic_DNA"/>
</dbReference>
<protein>
    <submittedName>
        <fullName evidence="1">Uncharacterized protein</fullName>
    </submittedName>
</protein>
<reference evidence="1 2" key="1">
    <citation type="submission" date="2016-09" db="EMBL/GenBank/DDBJ databases">
        <title>Couchioplanes caeruleus draft genome sequence.</title>
        <authorList>
            <person name="Sheehan J."/>
            <person name="Caffrey P."/>
        </authorList>
    </citation>
    <scope>NUCLEOTIDE SEQUENCE [LARGE SCALE GENOMIC DNA]</scope>
    <source>
        <strain evidence="1 2">DSM 43634</strain>
    </source>
</reference>
<organism evidence="1 2">
    <name type="scientific">Couchioplanes caeruleus subsp. caeruleus</name>
    <dbReference type="NCBI Taxonomy" id="56427"/>
    <lineage>
        <taxon>Bacteria</taxon>
        <taxon>Bacillati</taxon>
        <taxon>Actinomycetota</taxon>
        <taxon>Actinomycetes</taxon>
        <taxon>Micromonosporales</taxon>
        <taxon>Micromonosporaceae</taxon>
        <taxon>Couchioplanes</taxon>
    </lineage>
</organism>
<proteinExistence type="predicted"/>
<dbReference type="AlphaFoldDB" id="A0A1K0FSI4"/>
<keyword evidence="2" id="KW-1185">Reference proteome</keyword>
<comment type="caution">
    <text evidence="1">The sequence shown here is derived from an EMBL/GenBank/DDBJ whole genome shotgun (WGS) entry which is preliminary data.</text>
</comment>
<name>A0A1K0FSI4_9ACTN</name>
<dbReference type="RefSeq" id="WP_071803094.1">
    <property type="nucleotide sequence ID" value="NZ_MEIA01000011.1"/>
</dbReference>
<dbReference type="Pfam" id="PF19818">
    <property type="entry name" value="DUF6301"/>
    <property type="match status" value="1"/>
</dbReference>
<dbReference type="InterPro" id="IPR046268">
    <property type="entry name" value="DUF6301"/>
</dbReference>
<evidence type="ECO:0000313" key="1">
    <source>
        <dbReference type="EMBL" id="OJF15815.1"/>
    </source>
</evidence>
<evidence type="ECO:0000313" key="2">
    <source>
        <dbReference type="Proteomes" id="UP000182486"/>
    </source>
</evidence>
<accession>A0A1K0FSI4</accession>
<gene>
    <name evidence="1" type="ORF">BG844_02600</name>
</gene>